<keyword evidence="3" id="KW-1185">Reference proteome</keyword>
<evidence type="ECO:0000313" key="3">
    <source>
        <dbReference type="Proteomes" id="UP000187408"/>
    </source>
</evidence>
<dbReference type="Pfam" id="PF04296">
    <property type="entry name" value="YlxR"/>
    <property type="match status" value="1"/>
</dbReference>
<name>A0A1R1ML79_9BACT</name>
<dbReference type="OrthoDB" id="9813251at2"/>
<dbReference type="PANTHER" id="PTHR34215:SF1">
    <property type="entry name" value="YLXR DOMAIN-CONTAINING PROTEIN"/>
    <property type="match status" value="1"/>
</dbReference>
<comment type="caution">
    <text evidence="2">The sequence shown here is derived from an EMBL/GenBank/DDBJ whole genome shotgun (WGS) entry which is preliminary data.</text>
</comment>
<gene>
    <name evidence="2" type="ORF">BLW93_04535</name>
</gene>
<reference evidence="2 3" key="1">
    <citation type="submission" date="2016-10" db="EMBL/GenBank/DDBJ databases">
        <title>Genome sequence of a sulfur-reducing bacterium Desulfurobacterium indicum K6013.</title>
        <authorList>
            <person name="Cao J."/>
            <person name="Shao Z."/>
            <person name="Alain K."/>
            <person name="Jebbar M."/>
        </authorList>
    </citation>
    <scope>NUCLEOTIDE SEQUENCE [LARGE SCALE GENOMIC DNA]</scope>
    <source>
        <strain evidence="2 3">K6013</strain>
    </source>
</reference>
<dbReference type="SUPFAM" id="SSF64376">
    <property type="entry name" value="YlxR-like"/>
    <property type="match status" value="1"/>
</dbReference>
<sequence length="176" mass="19759">MPERTCAGCRKKGEKEEFIRFVIFENKPFPDIKGTLPGRGFNVCPRKDCIKKFVKKKFKGKISHESIIEETLNQLKNYLLSLLSVAHKSRITIVGQDNIKKTKPEKGTLFISKGLSRKTAENLEKYGTTVIKGILSNEEIGNALKKEAEIGTVFVKPIGIGKKIEIIGKKLKSLLK</sequence>
<organism evidence="2 3">
    <name type="scientific">Desulfurobacterium indicum</name>
    <dbReference type="NCBI Taxonomy" id="1914305"/>
    <lineage>
        <taxon>Bacteria</taxon>
        <taxon>Pseudomonadati</taxon>
        <taxon>Aquificota</taxon>
        <taxon>Aquificia</taxon>
        <taxon>Desulfurobacteriales</taxon>
        <taxon>Desulfurobacteriaceae</taxon>
        <taxon>Desulfurobacterium</taxon>
    </lineage>
</organism>
<accession>A0A1R1ML79</accession>
<dbReference type="InterPro" id="IPR007393">
    <property type="entry name" value="YlxR_dom"/>
</dbReference>
<evidence type="ECO:0000313" key="2">
    <source>
        <dbReference type="EMBL" id="OMH40565.1"/>
    </source>
</evidence>
<proteinExistence type="predicted"/>
<dbReference type="EMBL" id="MOEN01000013">
    <property type="protein sequence ID" value="OMH40565.1"/>
    <property type="molecule type" value="Genomic_DNA"/>
</dbReference>
<dbReference type="Gene3D" id="3.30.1230.10">
    <property type="entry name" value="YlxR-like"/>
    <property type="match status" value="1"/>
</dbReference>
<dbReference type="Proteomes" id="UP000187408">
    <property type="component" value="Unassembled WGS sequence"/>
</dbReference>
<dbReference type="InterPro" id="IPR037465">
    <property type="entry name" value="YlxR"/>
</dbReference>
<dbReference type="RefSeq" id="WP_076712920.1">
    <property type="nucleotide sequence ID" value="NZ_MOEN01000013.1"/>
</dbReference>
<dbReference type="PANTHER" id="PTHR34215">
    <property type="entry name" value="BLL0784 PROTEIN"/>
    <property type="match status" value="1"/>
</dbReference>
<feature type="domain" description="YlxR" evidence="1">
    <location>
        <begin position="4"/>
        <end position="74"/>
    </location>
</feature>
<protein>
    <recommendedName>
        <fullName evidence="1">YlxR domain-containing protein</fullName>
    </recommendedName>
</protein>
<evidence type="ECO:0000259" key="1">
    <source>
        <dbReference type="Pfam" id="PF04296"/>
    </source>
</evidence>
<dbReference type="AlphaFoldDB" id="A0A1R1ML79"/>
<dbReference type="InterPro" id="IPR035931">
    <property type="entry name" value="YlxR-like_sf"/>
</dbReference>
<dbReference type="STRING" id="1914305.BLW93_04535"/>